<keyword evidence="3" id="KW-1185">Reference proteome</keyword>
<accession>A0A846ZK88</accession>
<comment type="caution">
    <text evidence="2">The sequence shown here is derived from an EMBL/GenBank/DDBJ whole genome shotgun (WGS) entry which is preliminary data.</text>
</comment>
<sequence>MSYFLQAAQLILEFAFGAVATLFLLRLLAEAWGVQFHNPISQFVYRSTNPVLAPARRVLRNWRRINFAAIAVAWLAELVKLGLEFLLAGGLPNPAGWLLLGFGQLLDLFLLIYIVLIFVWSLASLLGGDPGHPLLRFVAQLVEPPMRPLRRRMPTLGGLDFSPMVAILILMLLRILVAGPLIGLAGRMVLGG</sequence>
<feature type="transmembrane region" description="Helical" evidence="1">
    <location>
        <begin position="6"/>
        <end position="29"/>
    </location>
</feature>
<dbReference type="GO" id="GO:0016020">
    <property type="term" value="C:membrane"/>
    <property type="evidence" value="ECO:0007669"/>
    <property type="project" value="InterPro"/>
</dbReference>
<dbReference type="Proteomes" id="UP000541636">
    <property type="component" value="Unassembled WGS sequence"/>
</dbReference>
<evidence type="ECO:0000313" key="2">
    <source>
        <dbReference type="EMBL" id="NKZ38137.1"/>
    </source>
</evidence>
<gene>
    <name evidence="2" type="ORF">HF690_04115</name>
</gene>
<keyword evidence="1" id="KW-1133">Transmembrane helix</keyword>
<feature type="transmembrane region" description="Helical" evidence="1">
    <location>
        <begin position="65"/>
        <end position="88"/>
    </location>
</feature>
<dbReference type="RefSeq" id="WP_113064495.1">
    <property type="nucleotide sequence ID" value="NZ_JAAZQD010000002.1"/>
</dbReference>
<evidence type="ECO:0000313" key="3">
    <source>
        <dbReference type="Proteomes" id="UP000541636"/>
    </source>
</evidence>
<feature type="transmembrane region" description="Helical" evidence="1">
    <location>
        <begin position="156"/>
        <end position="182"/>
    </location>
</feature>
<dbReference type="InterPro" id="IPR003425">
    <property type="entry name" value="CCB3/YggT"/>
</dbReference>
<proteinExistence type="predicted"/>
<keyword evidence="1" id="KW-0472">Membrane</keyword>
<evidence type="ECO:0000256" key="1">
    <source>
        <dbReference type="SAM" id="Phobius"/>
    </source>
</evidence>
<feature type="transmembrane region" description="Helical" evidence="1">
    <location>
        <begin position="108"/>
        <end position="127"/>
    </location>
</feature>
<dbReference type="EMBL" id="JAAZQD010000002">
    <property type="protein sequence ID" value="NKZ38137.1"/>
    <property type="molecule type" value="Genomic_DNA"/>
</dbReference>
<organism evidence="2 3">
    <name type="scientific">Oleiagrimonas citrea</name>
    <dbReference type="NCBI Taxonomy" id="1665687"/>
    <lineage>
        <taxon>Bacteria</taxon>
        <taxon>Pseudomonadati</taxon>
        <taxon>Pseudomonadota</taxon>
        <taxon>Gammaproteobacteria</taxon>
        <taxon>Lysobacterales</taxon>
        <taxon>Rhodanobacteraceae</taxon>
        <taxon>Oleiagrimonas</taxon>
    </lineage>
</organism>
<protein>
    <submittedName>
        <fullName evidence="2">YggT family protein</fullName>
    </submittedName>
</protein>
<dbReference type="Pfam" id="PF02325">
    <property type="entry name" value="CCB3_YggT"/>
    <property type="match status" value="2"/>
</dbReference>
<name>A0A846ZK88_9GAMM</name>
<dbReference type="AlphaFoldDB" id="A0A846ZK88"/>
<keyword evidence="1" id="KW-0812">Transmembrane</keyword>
<reference evidence="2 3" key="1">
    <citation type="journal article" date="2017" name="Int. J. Syst. Evol. Microbiol.">
        <title>Oleiagrimonas citrea sp. nov., a marine bacterium isolated from tidal flat sediment and emended description of the genus Oleiagrimonas Fang et al. 2015 and Oleiagrimonas soli.</title>
        <authorList>
            <person name="Yang S.H."/>
            <person name="Seo H.S."/>
            <person name="Seong C.N."/>
            <person name="Kwon K.K."/>
        </authorList>
    </citation>
    <scope>NUCLEOTIDE SEQUENCE [LARGE SCALE GENOMIC DNA]</scope>
    <source>
        <strain evidence="2 3">MEBiC09124</strain>
    </source>
</reference>